<dbReference type="AlphaFoldDB" id="A0A9W7TFT4"/>
<evidence type="ECO:0000313" key="2">
    <source>
        <dbReference type="Proteomes" id="UP001059041"/>
    </source>
</evidence>
<keyword evidence="2" id="KW-1185">Reference proteome</keyword>
<name>A0A9W7TFT4_TRIRA</name>
<comment type="caution">
    <text evidence="1">The sequence shown here is derived from an EMBL/GenBank/DDBJ whole genome shotgun (WGS) entry which is preliminary data.</text>
</comment>
<dbReference type="SUPFAM" id="SSF47781">
    <property type="entry name" value="RuvA domain 2-like"/>
    <property type="match status" value="1"/>
</dbReference>
<gene>
    <name evidence="1" type="ORF">IRJ41_020747</name>
</gene>
<organism evidence="1 2">
    <name type="scientific">Triplophysa rosa</name>
    <name type="common">Cave loach</name>
    <dbReference type="NCBI Taxonomy" id="992332"/>
    <lineage>
        <taxon>Eukaryota</taxon>
        <taxon>Metazoa</taxon>
        <taxon>Chordata</taxon>
        <taxon>Craniata</taxon>
        <taxon>Vertebrata</taxon>
        <taxon>Euteleostomi</taxon>
        <taxon>Actinopterygii</taxon>
        <taxon>Neopterygii</taxon>
        <taxon>Teleostei</taxon>
        <taxon>Ostariophysi</taxon>
        <taxon>Cypriniformes</taxon>
        <taxon>Nemacheilidae</taxon>
        <taxon>Triplophysa</taxon>
    </lineage>
</organism>
<dbReference type="EMBL" id="JAFHDT010000017">
    <property type="protein sequence ID" value="KAI7797878.1"/>
    <property type="molecule type" value="Genomic_DNA"/>
</dbReference>
<dbReference type="Proteomes" id="UP001059041">
    <property type="component" value="Linkage Group LG17"/>
</dbReference>
<accession>A0A9W7TFT4</accession>
<evidence type="ECO:0000313" key="1">
    <source>
        <dbReference type="EMBL" id="KAI7797878.1"/>
    </source>
</evidence>
<dbReference type="Gene3D" id="1.10.150.310">
    <property type="entry name" value="Tex RuvX-like domain-like"/>
    <property type="match status" value="1"/>
</dbReference>
<dbReference type="Pfam" id="PF12836">
    <property type="entry name" value="HHH_3"/>
    <property type="match status" value="1"/>
</dbReference>
<reference evidence="1" key="1">
    <citation type="submission" date="2021-02" db="EMBL/GenBank/DDBJ databases">
        <title>Comparative genomics reveals that relaxation of natural selection precedes convergent phenotypic evolution of cavefish.</title>
        <authorList>
            <person name="Peng Z."/>
        </authorList>
    </citation>
    <scope>NUCLEOTIDE SEQUENCE</scope>
    <source>
        <tissue evidence="1">Muscle</tissue>
    </source>
</reference>
<sequence length="225" mass="24988">MEWREKNEPFLNREQFKLVKGISPKIFQQCAGFIRVNPKISEQSPGGNKELDVPQKRKVKASGSISNQFNPLDQTCIHPESYSIALRSTGEGQEPKSPVPALWLPDGLLRFNLRPQVWGVSKPFHPRGGAGRQVVQHRRLPHQCGAAYEEPGVRPGTAVGDAWVVPAPSPDWPNACAVLSSALIWLKCVVVRSSRNHYNSSDIGLQRVLQRVSVSPSDRTSLKEL</sequence>
<dbReference type="InterPro" id="IPR010994">
    <property type="entry name" value="RuvA_2-like"/>
</dbReference>
<protein>
    <submittedName>
        <fullName evidence="1">S1 RNA-binding domain-containing protein 1</fullName>
    </submittedName>
</protein>
<proteinExistence type="predicted"/>